<dbReference type="RefSeq" id="WP_064429719.1">
    <property type="nucleotide sequence ID" value="NZ_LLEI02000059.1"/>
</dbReference>
<sequence>TRCILTPLIRWPNSPYHYITIPFYKWKKRGIVVIVCFCIAAFSFLSLLVLEYLLENQITNEVSELISEDSFVVENYEDFDNELFLKALKNKRFVYTHRTRPLEKMSIHIVNHQGEVKLQVAQDSKYPHLYWVYYPKYRYSSVNELGKVRINKVE</sequence>
<keyword evidence="1" id="KW-0812">Transmembrane</keyword>
<evidence type="ECO:0000313" key="2">
    <source>
        <dbReference type="EMBL" id="OAJ92801.1"/>
    </source>
</evidence>
<dbReference type="Proteomes" id="UP000078406">
    <property type="component" value="Unassembled WGS sequence"/>
</dbReference>
<evidence type="ECO:0000256" key="1">
    <source>
        <dbReference type="SAM" id="Phobius"/>
    </source>
</evidence>
<name>A0A177XW10_9VIBR</name>
<feature type="non-terminal residue" evidence="2">
    <location>
        <position position="1"/>
    </location>
</feature>
<gene>
    <name evidence="2" type="ORF">APB76_18135</name>
</gene>
<proteinExistence type="predicted"/>
<evidence type="ECO:0000313" key="3">
    <source>
        <dbReference type="Proteomes" id="UP000078406"/>
    </source>
</evidence>
<dbReference type="EMBL" id="LLEI02000059">
    <property type="protein sequence ID" value="OAJ92801.1"/>
    <property type="molecule type" value="Genomic_DNA"/>
</dbReference>
<protein>
    <submittedName>
        <fullName evidence="2">Uncharacterized protein</fullName>
    </submittedName>
</protein>
<organism evidence="2 3">
    <name type="scientific">Vibrio bivalvicida</name>
    <dbReference type="NCBI Taxonomy" id="1276888"/>
    <lineage>
        <taxon>Bacteria</taxon>
        <taxon>Pseudomonadati</taxon>
        <taxon>Pseudomonadota</taxon>
        <taxon>Gammaproteobacteria</taxon>
        <taxon>Vibrionales</taxon>
        <taxon>Vibrionaceae</taxon>
        <taxon>Vibrio</taxon>
        <taxon>Vibrio oreintalis group</taxon>
    </lineage>
</organism>
<comment type="caution">
    <text evidence="2">The sequence shown here is derived from an EMBL/GenBank/DDBJ whole genome shotgun (WGS) entry which is preliminary data.</text>
</comment>
<feature type="transmembrane region" description="Helical" evidence="1">
    <location>
        <begin position="31"/>
        <end position="54"/>
    </location>
</feature>
<keyword evidence="1" id="KW-1133">Transmembrane helix</keyword>
<dbReference type="AlphaFoldDB" id="A0A177XW10"/>
<keyword evidence="1" id="KW-0472">Membrane</keyword>
<accession>A0A177XW10</accession>
<reference evidence="2 3" key="1">
    <citation type="journal article" date="2016" name="Syst. Appl. Microbiol.">
        <title>Vibrio bivalvicida sp. nov., a novel larval pathogen for bivalve molluscs reared in a hatchery.</title>
        <authorList>
            <person name="Dubert J."/>
            <person name="Romalde J.L."/>
            <person name="Prado S."/>
            <person name="Barja J.L."/>
        </authorList>
    </citation>
    <scope>NUCLEOTIDE SEQUENCE [LARGE SCALE GENOMIC DNA]</scope>
    <source>
        <strain evidence="2 3">605</strain>
    </source>
</reference>